<dbReference type="EMBL" id="UGGT01000001">
    <property type="protein sequence ID" value="STO23058.1"/>
    <property type="molecule type" value="Genomic_DNA"/>
</dbReference>
<name>A0A377GFB2_9GAMM</name>
<dbReference type="RefSeq" id="WP_010655178.1">
    <property type="nucleotide sequence ID" value="NZ_JAPHOS010000001.1"/>
</dbReference>
<dbReference type="OrthoDB" id="5652508at2"/>
<sequence>MRLKNIFFAAPKKHLLSPREWFSRQLVNSGLKDKFAPEMLEETQSSVKVFFNEKYFDDVSEVSESLVKVPAINVEGDREVYKQNGEQVANGAQVFSQIPEGHPEFLSPAKRLTGAKKIIASHSIILGCGGYPHNNPLILYKQPFKAAIFSLAGATFENSYLHSKLFMLDAKNPEINANAFSHLYKNIPTTFVDAKKELGGFDLNACMSRIRLGLSLLGRTSSGFYYPTFGHSNAVIFLTQAYFRHQLEDISLLLSAINETAKEAQKPAFLKATAVGMGFFAKIDGAYSIQHLLFPYYLRAYKQLIAQNSYPWIAKIEFPVFDEMQRNQFDGIFHSKESPIEISRSSRDVLNVTEEERENYFMCMVNPSDAFAYAGNEWGYGSVEAMIGLNSSMRLDQVFHANPRLLDPRHYIGISIAEDYRSELRIEKTVSSFNLR</sequence>
<evidence type="ECO:0000313" key="2">
    <source>
        <dbReference type="Proteomes" id="UP000254554"/>
    </source>
</evidence>
<dbReference type="GeneID" id="93294027"/>
<keyword evidence="2" id="KW-1185">Reference proteome</keyword>
<dbReference type="Proteomes" id="UP000254554">
    <property type="component" value="Unassembled WGS sequence"/>
</dbReference>
<dbReference type="AlphaFoldDB" id="A0A377GFB2"/>
<proteinExistence type="predicted"/>
<evidence type="ECO:0000313" key="1">
    <source>
        <dbReference type="EMBL" id="STO23058.1"/>
    </source>
</evidence>
<protein>
    <submittedName>
        <fullName evidence="1">Uncharacterized protein</fullName>
    </submittedName>
</protein>
<gene>
    <name evidence="1" type="ORF">NCTC11370_03162</name>
</gene>
<reference evidence="1 2" key="1">
    <citation type="submission" date="2018-06" db="EMBL/GenBank/DDBJ databases">
        <authorList>
            <consortium name="Pathogen Informatics"/>
            <person name="Doyle S."/>
        </authorList>
    </citation>
    <scope>NUCLEOTIDE SEQUENCE [LARGE SCALE GENOMIC DNA]</scope>
    <source>
        <strain evidence="1 2">NCTC11370</strain>
    </source>
</reference>
<accession>A0A377GFB2</accession>
<organism evidence="1 2">
    <name type="scientific">Fluoribacter dumoffii</name>
    <dbReference type="NCBI Taxonomy" id="463"/>
    <lineage>
        <taxon>Bacteria</taxon>
        <taxon>Pseudomonadati</taxon>
        <taxon>Pseudomonadota</taxon>
        <taxon>Gammaproteobacteria</taxon>
        <taxon>Legionellales</taxon>
        <taxon>Legionellaceae</taxon>
        <taxon>Fluoribacter</taxon>
    </lineage>
</organism>